<keyword evidence="2" id="KW-1185">Reference proteome</keyword>
<dbReference type="GO" id="GO:0006310">
    <property type="term" value="P:DNA recombination"/>
    <property type="evidence" value="ECO:0007669"/>
    <property type="project" value="InterPro"/>
</dbReference>
<organism evidence="1 2">
    <name type="scientific">Klebsormidium nitens</name>
    <name type="common">Green alga</name>
    <name type="synonym">Ulothrix nitens</name>
    <dbReference type="NCBI Taxonomy" id="105231"/>
    <lineage>
        <taxon>Eukaryota</taxon>
        <taxon>Viridiplantae</taxon>
        <taxon>Streptophyta</taxon>
        <taxon>Klebsormidiophyceae</taxon>
        <taxon>Klebsormidiales</taxon>
        <taxon>Klebsormidiaceae</taxon>
        <taxon>Klebsormidium</taxon>
    </lineage>
</organism>
<accession>A0A1Y1ITE6</accession>
<evidence type="ECO:0000313" key="2">
    <source>
        <dbReference type="Proteomes" id="UP000054558"/>
    </source>
</evidence>
<dbReference type="Gene3D" id="1.10.443.10">
    <property type="entry name" value="Intergrase catalytic core"/>
    <property type="match status" value="1"/>
</dbReference>
<protein>
    <submittedName>
        <fullName evidence="1">Uncharacterized protein</fullName>
    </submittedName>
</protein>
<dbReference type="GO" id="GO:0015074">
    <property type="term" value="P:DNA integration"/>
    <property type="evidence" value="ECO:0007669"/>
    <property type="project" value="InterPro"/>
</dbReference>
<dbReference type="AlphaFoldDB" id="A0A1Y1ITE6"/>
<dbReference type="EMBL" id="DF237866">
    <property type="protein sequence ID" value="GAQ92076.1"/>
    <property type="molecule type" value="Genomic_DNA"/>
</dbReference>
<evidence type="ECO:0000313" key="1">
    <source>
        <dbReference type="EMBL" id="GAQ92076.1"/>
    </source>
</evidence>
<name>A0A1Y1ITE6_KLENI</name>
<sequence length="535" mass="61385">MLTGSENFDDIHWLRDLDSVMSSISHYKPASRKLYIVPIVVLLKGCDEGELHSKYSEELEKCLKEVASKDNLEQTKTERELKNWITLKDVKNKIDKLQRIIRKRIVGKKLEEIDLEDRRTITHHLILNLYSKMNPLRNDYAEVKIIPHGQEQSEADQKLNVLVEGPPGSYTMLLRHYKTHKAYGDKTTPFPRAVNKIVSDSLKLFPRKYLLSNLTNGDQHMSPAYLSKTFGQIFEKEGKHVGSWMLRKIFLSELYKDEVTLKERHAIAASMGHSAEIAERVYRRRLHKRVTGRPNMENLVWLSDVDAVSTALAGYKPASRKLYLIPVILLLKRGQHEELLQRYHSLFVEAMHDLAEERKSEQEVMKTSVGKAEIERTKKCLAKEVKEKLYPKGAGNLSDSEKGLLFQSLMLSLYSAIKPLHSDLAHVKVVRLGETRTDRSVDNLVETCINTFTFHRACKKQTGEETRVELPRALNNQIAESLRLFPRKYVLSNSTGDEGMPSKALKRTFSIIFFKDGTVLDNSSIVRLFNNLSVA</sequence>
<dbReference type="GO" id="GO:0003677">
    <property type="term" value="F:DNA binding"/>
    <property type="evidence" value="ECO:0007669"/>
    <property type="project" value="InterPro"/>
</dbReference>
<reference evidence="1 2" key="1">
    <citation type="journal article" date="2014" name="Nat. Commun.">
        <title>Klebsormidium flaccidum genome reveals primary factors for plant terrestrial adaptation.</title>
        <authorList>
            <person name="Hori K."/>
            <person name="Maruyama F."/>
            <person name="Fujisawa T."/>
            <person name="Togashi T."/>
            <person name="Yamamoto N."/>
            <person name="Seo M."/>
            <person name="Sato S."/>
            <person name="Yamada T."/>
            <person name="Mori H."/>
            <person name="Tajima N."/>
            <person name="Moriyama T."/>
            <person name="Ikeuchi M."/>
            <person name="Watanabe M."/>
            <person name="Wada H."/>
            <person name="Kobayashi K."/>
            <person name="Saito M."/>
            <person name="Masuda T."/>
            <person name="Sasaki-Sekimoto Y."/>
            <person name="Mashiguchi K."/>
            <person name="Awai K."/>
            <person name="Shimojima M."/>
            <person name="Masuda S."/>
            <person name="Iwai M."/>
            <person name="Nobusawa T."/>
            <person name="Narise T."/>
            <person name="Kondo S."/>
            <person name="Saito H."/>
            <person name="Sato R."/>
            <person name="Murakawa M."/>
            <person name="Ihara Y."/>
            <person name="Oshima-Yamada Y."/>
            <person name="Ohtaka K."/>
            <person name="Satoh M."/>
            <person name="Sonobe K."/>
            <person name="Ishii M."/>
            <person name="Ohtani R."/>
            <person name="Kanamori-Sato M."/>
            <person name="Honoki R."/>
            <person name="Miyazaki D."/>
            <person name="Mochizuki H."/>
            <person name="Umetsu J."/>
            <person name="Higashi K."/>
            <person name="Shibata D."/>
            <person name="Kamiya Y."/>
            <person name="Sato N."/>
            <person name="Nakamura Y."/>
            <person name="Tabata S."/>
            <person name="Ida S."/>
            <person name="Kurokawa K."/>
            <person name="Ohta H."/>
        </authorList>
    </citation>
    <scope>NUCLEOTIDE SEQUENCE [LARGE SCALE GENOMIC DNA]</scope>
    <source>
        <strain evidence="1 2">NIES-2285</strain>
    </source>
</reference>
<dbReference type="Proteomes" id="UP000054558">
    <property type="component" value="Unassembled WGS sequence"/>
</dbReference>
<proteinExistence type="predicted"/>
<dbReference type="InterPro" id="IPR013762">
    <property type="entry name" value="Integrase-like_cat_sf"/>
</dbReference>
<gene>
    <name evidence="1" type="ORF">KFL_009170060</name>
</gene>